<evidence type="ECO:0000313" key="1">
    <source>
        <dbReference type="EMBL" id="MBZ5709754.1"/>
    </source>
</evidence>
<protein>
    <submittedName>
        <fullName evidence="1">Uncharacterized protein</fullName>
    </submittedName>
</protein>
<evidence type="ECO:0000313" key="2">
    <source>
        <dbReference type="Proteomes" id="UP001139031"/>
    </source>
</evidence>
<organism evidence="1 2">
    <name type="scientific">Nannocystis pusilla</name>
    <dbReference type="NCBI Taxonomy" id="889268"/>
    <lineage>
        <taxon>Bacteria</taxon>
        <taxon>Pseudomonadati</taxon>
        <taxon>Myxococcota</taxon>
        <taxon>Polyangia</taxon>
        <taxon>Nannocystales</taxon>
        <taxon>Nannocystaceae</taxon>
        <taxon>Nannocystis</taxon>
    </lineage>
</organism>
<keyword evidence="2" id="KW-1185">Reference proteome</keyword>
<accession>A0ABS7TNF1</accession>
<gene>
    <name evidence="1" type="ORF">K7C98_10860</name>
</gene>
<dbReference type="RefSeq" id="WP_224191520.1">
    <property type="nucleotide sequence ID" value="NZ_JAIRAU010000008.1"/>
</dbReference>
<reference evidence="1" key="1">
    <citation type="submission" date="2021-08" db="EMBL/GenBank/DDBJ databases">
        <authorList>
            <person name="Stevens D.C."/>
        </authorList>
    </citation>
    <scope>NUCLEOTIDE SEQUENCE</scope>
    <source>
        <strain evidence="1">DSM 53165</strain>
    </source>
</reference>
<name>A0ABS7TNF1_9BACT</name>
<sequence length="49" mass="5172">MTRIDWRATGHADLDAPLEEVRLPVPNPSAAKAGGFDALARELGAMGLL</sequence>
<proteinExistence type="predicted"/>
<dbReference type="EMBL" id="JAIRAU010000008">
    <property type="protein sequence ID" value="MBZ5709754.1"/>
    <property type="molecule type" value="Genomic_DNA"/>
</dbReference>
<comment type="caution">
    <text evidence="1">The sequence shown here is derived from an EMBL/GenBank/DDBJ whole genome shotgun (WGS) entry which is preliminary data.</text>
</comment>
<dbReference type="Proteomes" id="UP001139031">
    <property type="component" value="Unassembled WGS sequence"/>
</dbReference>